<dbReference type="GO" id="GO:0016301">
    <property type="term" value="F:kinase activity"/>
    <property type="evidence" value="ECO:0007669"/>
    <property type="project" value="UniProtKB-KW"/>
</dbReference>
<dbReference type="PANTHER" id="PTHR37816:SF2">
    <property type="entry name" value="DNA TOPOLOGY MODULATION PROTEIN FLAR-RELATED PROTEIN"/>
    <property type="match status" value="1"/>
</dbReference>
<gene>
    <name evidence="1" type="ORF">Ga0061067_105134</name>
</gene>
<evidence type="ECO:0000313" key="2">
    <source>
        <dbReference type="Proteomes" id="UP000183900"/>
    </source>
</evidence>
<keyword evidence="2" id="KW-1185">Reference proteome</keyword>
<dbReference type="OrthoDB" id="7210594at2"/>
<dbReference type="InterPro" id="IPR027417">
    <property type="entry name" value="P-loop_NTPase"/>
</dbReference>
<keyword evidence="1" id="KW-0418">Kinase</keyword>
<reference evidence="2" key="1">
    <citation type="submission" date="2015-08" db="EMBL/GenBank/DDBJ databases">
        <authorList>
            <person name="Varghese N."/>
        </authorList>
    </citation>
    <scope>NUCLEOTIDE SEQUENCE [LARGE SCALE GENOMIC DNA]</scope>
    <source>
        <strain evidence="2">DSM 23407</strain>
    </source>
</reference>
<proteinExistence type="predicted"/>
<dbReference type="Pfam" id="PF13238">
    <property type="entry name" value="AAA_18"/>
    <property type="match status" value="1"/>
</dbReference>
<accession>A0A0K6HZW9</accession>
<dbReference type="RefSeq" id="WP_055455645.1">
    <property type="nucleotide sequence ID" value="NZ_CYHE01000005.1"/>
</dbReference>
<dbReference type="SUPFAM" id="SSF52540">
    <property type="entry name" value="P-loop containing nucleoside triphosphate hydrolases"/>
    <property type="match status" value="1"/>
</dbReference>
<evidence type="ECO:0000313" key="1">
    <source>
        <dbReference type="EMBL" id="CUA96376.1"/>
    </source>
</evidence>
<organism evidence="1 2">
    <name type="scientific">Pannonibacter indicus</name>
    <dbReference type="NCBI Taxonomy" id="466044"/>
    <lineage>
        <taxon>Bacteria</taxon>
        <taxon>Pseudomonadati</taxon>
        <taxon>Pseudomonadota</taxon>
        <taxon>Alphaproteobacteria</taxon>
        <taxon>Hyphomicrobiales</taxon>
        <taxon>Stappiaceae</taxon>
        <taxon>Pannonibacter</taxon>
    </lineage>
</organism>
<protein>
    <submittedName>
        <fullName evidence="1">Adenylate kinase or related kinase</fullName>
    </submittedName>
</protein>
<dbReference type="AlphaFoldDB" id="A0A0K6HZW9"/>
<sequence length="173" mass="20538">MQRVMIVGGPGSGKSILARQLGERTGLPVFHMDQIHWLPGWVERSKEDKDRLTSEVHRQERWIFEGGHSRTYPERITRADTFIWLDVPVWLRMARVLRRSWRYRGQSRPDLTEGCPEQFSKETFKFLHFIWTTRHSARAKLLEVWQSPPPHLTVHRLKNLAEVRAFLETVERS</sequence>
<keyword evidence="1" id="KW-0808">Transferase</keyword>
<dbReference type="Gene3D" id="3.40.50.300">
    <property type="entry name" value="P-loop containing nucleotide triphosphate hydrolases"/>
    <property type="match status" value="1"/>
</dbReference>
<dbReference type="InterPro" id="IPR052922">
    <property type="entry name" value="Cytidylate_Kinase-2"/>
</dbReference>
<dbReference type="PANTHER" id="PTHR37816">
    <property type="entry name" value="YALI0E33011P"/>
    <property type="match status" value="1"/>
</dbReference>
<name>A0A0K6HZW9_9HYPH</name>
<dbReference type="Proteomes" id="UP000183900">
    <property type="component" value="Unassembled WGS sequence"/>
</dbReference>
<dbReference type="EMBL" id="CYHE01000005">
    <property type="protein sequence ID" value="CUA96376.1"/>
    <property type="molecule type" value="Genomic_DNA"/>
</dbReference>